<feature type="region of interest" description="Disordered" evidence="2">
    <location>
        <begin position="202"/>
        <end position="221"/>
    </location>
</feature>
<evidence type="ECO:0000313" key="6">
    <source>
        <dbReference type="Proteomes" id="UP000504693"/>
    </source>
</evidence>
<dbReference type="PANTHER" id="PTHR21666">
    <property type="entry name" value="PEPTIDASE-RELATED"/>
    <property type="match status" value="1"/>
</dbReference>
<feature type="chain" id="PRO_5028803596" evidence="3">
    <location>
        <begin position="38"/>
        <end position="221"/>
    </location>
</feature>
<dbReference type="Gene3D" id="2.70.70.10">
    <property type="entry name" value="Glucose Permease (Domain IIA)"/>
    <property type="match status" value="1"/>
</dbReference>
<dbReference type="KEGG" id="emv:HQR01_06865"/>
<accession>A0A7D4B9R8</accession>
<sequence>MIISCRTREGFVQFIGRACLLGTFAVASLAASERAFAGDGQPVAVATIGATDFAVDFDDVPMDDHDEPVIHFGRAVDLAGADIEPVGRGGAILPGSIPGGLPLAGARVTSGFGMRYHPILGETRFHAGIDLAAPMGTPVVATSSGRVASAGWRGNYGILVALSHGGSVETRYAHLSAVAVRPGQTVEAGQVIGYVGSTGRSTGPHLHYETRVSGRPANPGG</sequence>
<dbReference type="EMBL" id="CP053921">
    <property type="protein sequence ID" value="QKG71121.1"/>
    <property type="molecule type" value="Genomic_DNA"/>
</dbReference>
<dbReference type="FunFam" id="2.70.70.10:FF:000006">
    <property type="entry name" value="M23 family peptidase"/>
    <property type="match status" value="1"/>
</dbReference>
<feature type="signal peptide" evidence="3">
    <location>
        <begin position="1"/>
        <end position="37"/>
    </location>
</feature>
<dbReference type="InterPro" id="IPR016047">
    <property type="entry name" value="M23ase_b-sheet_dom"/>
</dbReference>
<organism evidence="5 6">
    <name type="scientific">Erythrobacter mangrovi</name>
    <dbReference type="NCBI Taxonomy" id="2739433"/>
    <lineage>
        <taxon>Bacteria</taxon>
        <taxon>Pseudomonadati</taxon>
        <taxon>Pseudomonadota</taxon>
        <taxon>Alphaproteobacteria</taxon>
        <taxon>Sphingomonadales</taxon>
        <taxon>Erythrobacteraceae</taxon>
        <taxon>Erythrobacter/Porphyrobacter group</taxon>
        <taxon>Erythrobacter</taxon>
    </lineage>
</organism>
<keyword evidence="6" id="KW-1185">Reference proteome</keyword>
<name>A0A7D4B9R8_9SPHN</name>
<evidence type="ECO:0000259" key="4">
    <source>
        <dbReference type="Pfam" id="PF01551"/>
    </source>
</evidence>
<dbReference type="SUPFAM" id="SSF51261">
    <property type="entry name" value="Duplicated hybrid motif"/>
    <property type="match status" value="1"/>
</dbReference>
<dbReference type="Pfam" id="PF01551">
    <property type="entry name" value="Peptidase_M23"/>
    <property type="match status" value="1"/>
</dbReference>
<dbReference type="CDD" id="cd12797">
    <property type="entry name" value="M23_peptidase"/>
    <property type="match status" value="1"/>
</dbReference>
<keyword evidence="1 3" id="KW-0732">Signal</keyword>
<evidence type="ECO:0000256" key="3">
    <source>
        <dbReference type="SAM" id="SignalP"/>
    </source>
</evidence>
<dbReference type="GO" id="GO:0004222">
    <property type="term" value="F:metalloendopeptidase activity"/>
    <property type="evidence" value="ECO:0007669"/>
    <property type="project" value="TreeGrafter"/>
</dbReference>
<protein>
    <submittedName>
        <fullName evidence="5">M23 family metallopeptidase</fullName>
    </submittedName>
</protein>
<dbReference type="InterPro" id="IPR011055">
    <property type="entry name" value="Dup_hybrid_motif"/>
</dbReference>
<dbReference type="PANTHER" id="PTHR21666:SF289">
    <property type="entry name" value="L-ALA--D-GLU ENDOPEPTIDASE"/>
    <property type="match status" value="1"/>
</dbReference>
<proteinExistence type="predicted"/>
<dbReference type="InterPro" id="IPR050570">
    <property type="entry name" value="Cell_wall_metabolism_enzyme"/>
</dbReference>
<dbReference type="AlphaFoldDB" id="A0A7D4B9R8"/>
<feature type="domain" description="M23ase beta-sheet core" evidence="4">
    <location>
        <begin position="124"/>
        <end position="219"/>
    </location>
</feature>
<reference evidence="5 6" key="1">
    <citation type="submission" date="2020-05" db="EMBL/GenBank/DDBJ databases">
        <title>Erythrobacter mangrovi sp. nov., isolated from rhizosphere soil of mangrove plant (Kandelia candel).</title>
        <authorList>
            <person name="Ye Y.H."/>
        </authorList>
    </citation>
    <scope>NUCLEOTIDE SEQUENCE [LARGE SCALE GENOMIC DNA]</scope>
    <source>
        <strain evidence="5 6">EB310</strain>
    </source>
</reference>
<evidence type="ECO:0000313" key="5">
    <source>
        <dbReference type="EMBL" id="QKG71121.1"/>
    </source>
</evidence>
<gene>
    <name evidence="5" type="ORF">HQR01_06865</name>
</gene>
<evidence type="ECO:0000256" key="2">
    <source>
        <dbReference type="SAM" id="MobiDB-lite"/>
    </source>
</evidence>
<dbReference type="Proteomes" id="UP000504693">
    <property type="component" value="Chromosome"/>
</dbReference>
<evidence type="ECO:0000256" key="1">
    <source>
        <dbReference type="ARBA" id="ARBA00022729"/>
    </source>
</evidence>